<keyword evidence="4" id="KW-0238">DNA-binding</keyword>
<proteinExistence type="inferred from homology"/>
<dbReference type="InterPro" id="IPR025736">
    <property type="entry name" value="PucR_C-HTH_dom"/>
</dbReference>
<dbReference type="GO" id="GO:0003677">
    <property type="term" value="F:DNA binding"/>
    <property type="evidence" value="ECO:0007669"/>
    <property type="project" value="UniProtKB-KW"/>
</dbReference>
<accession>A0ABS4J6Z4</accession>
<dbReference type="Pfam" id="PF13556">
    <property type="entry name" value="HTH_30"/>
    <property type="match status" value="1"/>
</dbReference>
<dbReference type="Proteomes" id="UP001519287">
    <property type="component" value="Unassembled WGS sequence"/>
</dbReference>
<dbReference type="InterPro" id="IPR051448">
    <property type="entry name" value="CdaR-like_regulators"/>
</dbReference>
<evidence type="ECO:0000313" key="4">
    <source>
        <dbReference type="EMBL" id="MBP1995603.1"/>
    </source>
</evidence>
<feature type="domain" description="PucR C-terminal helix-turn-helix" evidence="2">
    <location>
        <begin position="352"/>
        <end position="409"/>
    </location>
</feature>
<dbReference type="InterPro" id="IPR042070">
    <property type="entry name" value="PucR_C-HTH_sf"/>
</dbReference>
<comment type="similarity">
    <text evidence="1">Belongs to the CdaR family.</text>
</comment>
<evidence type="ECO:0000256" key="1">
    <source>
        <dbReference type="ARBA" id="ARBA00006754"/>
    </source>
</evidence>
<sequence>MKLEQDPFDRSFDSLQALADTISEVIRSPITIEDAHYRLLAYSSHEPKTDPARIATIVGRRVPEHVTSGLWQSGAITKLIESDNPVRVEAISSIGLGNRVAISIKHQNDVIGYIWVMEEEQEISSDFLFHQLKKAAVAAKTKLLQPHMQKRKEEEEYQDLFWQLLTGHVDSDTAAKNKATKLGLKLPPVFQVFIFEFASDIDKKLQQQLQYLLSASAGRLIRTILHVTDRNRYTMLCSPPADHIHASLKNSSEAIDICAAQLKERFGTTFVASSCGSLYKDYTEVEKSYKEAQTVLQVKSYFPSELSDVHHYQKLGFYRLLPLMLEQKQASNYENENLLRIKQYDHEHQSNLLQTLKQYLVSDCNMKAAADALHVHTNTLMYRLKRITEIGDIDLTDMDQKVTLYLDLKMLIIQ</sequence>
<dbReference type="EMBL" id="JAGGLB010000036">
    <property type="protein sequence ID" value="MBP1995603.1"/>
    <property type="molecule type" value="Genomic_DNA"/>
</dbReference>
<name>A0ABS4J6Z4_9BACL</name>
<keyword evidence="5" id="KW-1185">Reference proteome</keyword>
<dbReference type="InterPro" id="IPR041522">
    <property type="entry name" value="CdaR_GGDEF"/>
</dbReference>
<dbReference type="RefSeq" id="WP_209977391.1">
    <property type="nucleotide sequence ID" value="NZ_JAGGLB010000036.1"/>
</dbReference>
<evidence type="ECO:0000259" key="2">
    <source>
        <dbReference type="Pfam" id="PF13556"/>
    </source>
</evidence>
<organism evidence="4 5">
    <name type="scientific">Paenibacillus eucommiae</name>
    <dbReference type="NCBI Taxonomy" id="1355755"/>
    <lineage>
        <taxon>Bacteria</taxon>
        <taxon>Bacillati</taxon>
        <taxon>Bacillota</taxon>
        <taxon>Bacilli</taxon>
        <taxon>Bacillales</taxon>
        <taxon>Paenibacillaceae</taxon>
        <taxon>Paenibacillus</taxon>
    </lineage>
</organism>
<gene>
    <name evidence="4" type="ORF">J2Z66_007245</name>
</gene>
<dbReference type="Gene3D" id="1.10.10.2840">
    <property type="entry name" value="PucR C-terminal helix-turn-helix domain"/>
    <property type="match status" value="1"/>
</dbReference>
<feature type="domain" description="CdaR GGDEF-like" evidence="3">
    <location>
        <begin position="167"/>
        <end position="298"/>
    </location>
</feature>
<dbReference type="Pfam" id="PF17853">
    <property type="entry name" value="GGDEF_2"/>
    <property type="match status" value="1"/>
</dbReference>
<comment type="caution">
    <text evidence="4">The sequence shown here is derived from an EMBL/GenBank/DDBJ whole genome shotgun (WGS) entry which is preliminary data.</text>
</comment>
<evidence type="ECO:0000313" key="5">
    <source>
        <dbReference type="Proteomes" id="UP001519287"/>
    </source>
</evidence>
<dbReference type="PANTHER" id="PTHR33744">
    <property type="entry name" value="CARBOHYDRATE DIACID REGULATOR"/>
    <property type="match status" value="1"/>
</dbReference>
<reference evidence="4 5" key="1">
    <citation type="submission" date="2021-03" db="EMBL/GenBank/DDBJ databases">
        <title>Genomic Encyclopedia of Type Strains, Phase IV (KMG-IV): sequencing the most valuable type-strain genomes for metagenomic binning, comparative biology and taxonomic classification.</title>
        <authorList>
            <person name="Goeker M."/>
        </authorList>
    </citation>
    <scope>NUCLEOTIDE SEQUENCE [LARGE SCALE GENOMIC DNA]</scope>
    <source>
        <strain evidence="4 5">DSM 26048</strain>
    </source>
</reference>
<evidence type="ECO:0000259" key="3">
    <source>
        <dbReference type="Pfam" id="PF17853"/>
    </source>
</evidence>
<dbReference type="PANTHER" id="PTHR33744:SF1">
    <property type="entry name" value="DNA-BINDING TRANSCRIPTIONAL ACTIVATOR ADER"/>
    <property type="match status" value="1"/>
</dbReference>
<protein>
    <submittedName>
        <fullName evidence="4">DNA-binding PucR family transcriptional regulator</fullName>
    </submittedName>
</protein>